<evidence type="ECO:0000313" key="1">
    <source>
        <dbReference type="EMBL" id="GAA1785434.1"/>
    </source>
</evidence>
<sequence length="154" mass="16754">MRSGPRLEAVPVAEIRVRLGEPLDFGETRDGRRRFTPVLGGELRGLPGEDAERLGIGRLRAEILPGGGDRQLLRSDDAVEIDAGYSARSSGGGLIGIRAIGIRAAAAEGEAPYFRVQLRFETAEPELAELQRGFFVADGRRDASEVRHVVHLIR</sequence>
<evidence type="ECO:0000313" key="2">
    <source>
        <dbReference type="Proteomes" id="UP001500851"/>
    </source>
</evidence>
<dbReference type="Pfam" id="PF11578">
    <property type="entry name" value="DUF3237"/>
    <property type="match status" value="1"/>
</dbReference>
<dbReference type="InterPro" id="IPR020915">
    <property type="entry name" value="UPF0311"/>
</dbReference>
<gene>
    <name evidence="1" type="ORF">GCM10009768_12910</name>
</gene>
<keyword evidence="2" id="KW-1185">Reference proteome</keyword>
<protein>
    <submittedName>
        <fullName evidence="1">Uncharacterized protein</fullName>
    </submittedName>
</protein>
<reference evidence="1 2" key="1">
    <citation type="journal article" date="2019" name="Int. J. Syst. Evol. Microbiol.">
        <title>The Global Catalogue of Microorganisms (GCM) 10K type strain sequencing project: providing services to taxonomists for standard genome sequencing and annotation.</title>
        <authorList>
            <consortium name="The Broad Institute Genomics Platform"/>
            <consortium name="The Broad Institute Genome Sequencing Center for Infectious Disease"/>
            <person name="Wu L."/>
            <person name="Ma J."/>
        </authorList>
    </citation>
    <scope>NUCLEOTIDE SEQUENCE [LARGE SCALE GENOMIC DNA]</scope>
    <source>
        <strain evidence="1 2">JCM 14736</strain>
    </source>
</reference>
<name>A0ABN2LGR6_9MICO</name>
<dbReference type="PANTHER" id="PTHR37315">
    <property type="entry name" value="UPF0311 PROTEIN BLR7842"/>
    <property type="match status" value="1"/>
</dbReference>
<organism evidence="1 2">
    <name type="scientific">Leucobacter iarius</name>
    <dbReference type="NCBI Taxonomy" id="333963"/>
    <lineage>
        <taxon>Bacteria</taxon>
        <taxon>Bacillati</taxon>
        <taxon>Actinomycetota</taxon>
        <taxon>Actinomycetes</taxon>
        <taxon>Micrococcales</taxon>
        <taxon>Microbacteriaceae</taxon>
        <taxon>Leucobacter</taxon>
    </lineage>
</organism>
<accession>A0ABN2LGR6</accession>
<dbReference type="Gene3D" id="2.40.160.20">
    <property type="match status" value="1"/>
</dbReference>
<proteinExistence type="predicted"/>
<dbReference type="Proteomes" id="UP001500851">
    <property type="component" value="Unassembled WGS sequence"/>
</dbReference>
<dbReference type="PANTHER" id="PTHR37315:SF1">
    <property type="entry name" value="UPF0311 PROTEIN BLR7842"/>
    <property type="match status" value="1"/>
</dbReference>
<dbReference type="EMBL" id="BAAAOB010000001">
    <property type="protein sequence ID" value="GAA1785434.1"/>
    <property type="molecule type" value="Genomic_DNA"/>
</dbReference>
<comment type="caution">
    <text evidence="1">The sequence shown here is derived from an EMBL/GenBank/DDBJ whole genome shotgun (WGS) entry which is preliminary data.</text>
</comment>
<dbReference type="RefSeq" id="WP_344030755.1">
    <property type="nucleotide sequence ID" value="NZ_BAAAOB010000001.1"/>
</dbReference>